<evidence type="ECO:0008006" key="3">
    <source>
        <dbReference type="Google" id="ProtNLM"/>
    </source>
</evidence>
<organism evidence="1 2">
    <name type="scientific">Paenibacillus terricola</name>
    <dbReference type="NCBI Taxonomy" id="2763503"/>
    <lineage>
        <taxon>Bacteria</taxon>
        <taxon>Bacillati</taxon>
        <taxon>Bacillota</taxon>
        <taxon>Bacilli</taxon>
        <taxon>Bacillales</taxon>
        <taxon>Paenibacillaceae</taxon>
        <taxon>Paenibacillus</taxon>
    </lineage>
</organism>
<dbReference type="InterPro" id="IPR027417">
    <property type="entry name" value="P-loop_NTPase"/>
</dbReference>
<name>A0ABR8N261_9BACL</name>
<dbReference type="RefSeq" id="WP_191206254.1">
    <property type="nucleotide sequence ID" value="NZ_JACXZA010000007.1"/>
</dbReference>
<dbReference type="Gene3D" id="3.40.50.300">
    <property type="entry name" value="P-loop containing nucleotide triphosphate hydrolases"/>
    <property type="match status" value="1"/>
</dbReference>
<dbReference type="EMBL" id="JACXZA010000007">
    <property type="protein sequence ID" value="MBD3921955.1"/>
    <property type="molecule type" value="Genomic_DNA"/>
</dbReference>
<proteinExistence type="predicted"/>
<dbReference type="SUPFAM" id="SSF52540">
    <property type="entry name" value="P-loop containing nucleoside triphosphate hydrolases"/>
    <property type="match status" value="1"/>
</dbReference>
<accession>A0ABR8N261</accession>
<evidence type="ECO:0000313" key="1">
    <source>
        <dbReference type="EMBL" id="MBD3921955.1"/>
    </source>
</evidence>
<sequence>MIELTFPLYIVAGTSGSGKSTTSSEVGVMLGTGYNVYDMDIIVIGQDFQSACNNWIRIAYYNALNGNTTILFGAVPYPYNIFVCDFIHHFDQPRFLLLHCDRDTRRQRLENRKSWSPNGINQTIAYAEKQHAEFDKARLPIINTSNIPVTQVAQQIKEWVLGQL</sequence>
<dbReference type="Proteomes" id="UP000609346">
    <property type="component" value="Unassembled WGS sequence"/>
</dbReference>
<gene>
    <name evidence="1" type="ORF">H8B09_24550</name>
</gene>
<protein>
    <recommendedName>
        <fullName evidence="3">Nucleoside kinase</fullName>
    </recommendedName>
</protein>
<reference evidence="1 2" key="1">
    <citation type="submission" date="2020-09" db="EMBL/GenBank/DDBJ databases">
        <title>Paenibacillus sp. strain PR3 16S rRNA gene Genome sequencing and assembly.</title>
        <authorList>
            <person name="Kim J."/>
        </authorList>
    </citation>
    <scope>NUCLEOTIDE SEQUENCE [LARGE SCALE GENOMIC DNA]</scope>
    <source>
        <strain evidence="1 2">PR3</strain>
    </source>
</reference>
<keyword evidence="2" id="KW-1185">Reference proteome</keyword>
<evidence type="ECO:0000313" key="2">
    <source>
        <dbReference type="Proteomes" id="UP000609346"/>
    </source>
</evidence>
<comment type="caution">
    <text evidence="1">The sequence shown here is derived from an EMBL/GenBank/DDBJ whole genome shotgun (WGS) entry which is preliminary data.</text>
</comment>